<keyword evidence="1" id="KW-0472">Membrane</keyword>
<keyword evidence="1" id="KW-0812">Transmembrane</keyword>
<organism evidence="2 3">
    <name type="scientific">Nannocystis radixulma</name>
    <dbReference type="NCBI Taxonomy" id="2995305"/>
    <lineage>
        <taxon>Bacteria</taxon>
        <taxon>Pseudomonadati</taxon>
        <taxon>Myxococcota</taxon>
        <taxon>Polyangia</taxon>
        <taxon>Nannocystales</taxon>
        <taxon>Nannocystaceae</taxon>
        <taxon>Nannocystis</taxon>
    </lineage>
</organism>
<evidence type="ECO:0000313" key="3">
    <source>
        <dbReference type="Proteomes" id="UP001217838"/>
    </source>
</evidence>
<sequence length="71" mass="7866">MSAAAHHRLFAVLGVALVVLHVDTWNAGPGQLVLGWLPWDLAYHLLWMAAAALLVCYMTSRAIWPEDQDDP</sequence>
<dbReference type="Proteomes" id="UP001217838">
    <property type="component" value="Unassembled WGS sequence"/>
</dbReference>
<evidence type="ECO:0008006" key="4">
    <source>
        <dbReference type="Google" id="ProtNLM"/>
    </source>
</evidence>
<proteinExistence type="predicted"/>
<protein>
    <recommendedName>
        <fullName evidence="4">DUF3311 domain-containing protein</fullName>
    </recommendedName>
</protein>
<accession>A0ABT5AY11</accession>
<keyword evidence="1" id="KW-1133">Transmembrane helix</keyword>
<dbReference type="RefSeq" id="WP_271994385.1">
    <property type="nucleotide sequence ID" value="NZ_JAQNDN010000001.1"/>
</dbReference>
<feature type="transmembrane region" description="Helical" evidence="1">
    <location>
        <begin position="45"/>
        <end position="64"/>
    </location>
</feature>
<comment type="caution">
    <text evidence="2">The sequence shown here is derived from an EMBL/GenBank/DDBJ whole genome shotgun (WGS) entry which is preliminary data.</text>
</comment>
<keyword evidence="3" id="KW-1185">Reference proteome</keyword>
<dbReference type="EMBL" id="JAQNDN010000001">
    <property type="protein sequence ID" value="MDC0666718.1"/>
    <property type="molecule type" value="Genomic_DNA"/>
</dbReference>
<gene>
    <name evidence="2" type="ORF">POL58_03180</name>
</gene>
<reference evidence="2 3" key="1">
    <citation type="submission" date="2022-11" db="EMBL/GenBank/DDBJ databases">
        <title>Minimal conservation of predation-associated metabolite biosynthetic gene clusters underscores biosynthetic potential of Myxococcota including descriptions for ten novel species: Archangium lansinium sp. nov., Myxococcus landrumus sp. nov., Nannocystis bai.</title>
        <authorList>
            <person name="Ahearne A."/>
            <person name="Stevens C."/>
            <person name="Dowd S."/>
        </authorList>
    </citation>
    <scope>NUCLEOTIDE SEQUENCE [LARGE SCALE GENOMIC DNA]</scope>
    <source>
        <strain evidence="2 3">NCELM</strain>
    </source>
</reference>
<evidence type="ECO:0000256" key="1">
    <source>
        <dbReference type="SAM" id="Phobius"/>
    </source>
</evidence>
<name>A0ABT5AY11_9BACT</name>
<evidence type="ECO:0000313" key="2">
    <source>
        <dbReference type="EMBL" id="MDC0666718.1"/>
    </source>
</evidence>